<reference evidence="2" key="1">
    <citation type="submission" date="2022-07" db="EMBL/GenBank/DDBJ databases">
        <title>Chromosome-level genome of Muraenolepis orangiensis.</title>
        <authorList>
            <person name="Kim J."/>
        </authorList>
    </citation>
    <scope>NUCLEOTIDE SEQUENCE</scope>
    <source>
        <strain evidence="2">KU_S4_2022</strain>
        <tissue evidence="2">Muscle</tissue>
    </source>
</reference>
<evidence type="ECO:0000256" key="1">
    <source>
        <dbReference type="SAM" id="MobiDB-lite"/>
    </source>
</evidence>
<evidence type="ECO:0000313" key="2">
    <source>
        <dbReference type="EMBL" id="KAJ3614840.1"/>
    </source>
</evidence>
<dbReference type="EMBL" id="JANIIK010000034">
    <property type="protein sequence ID" value="KAJ3614840.1"/>
    <property type="molecule type" value="Genomic_DNA"/>
</dbReference>
<sequence>MSAPAPNSAIPTGKGTDAGGDGETKLGEPLLSLISSTDYHDIIEAASTVDFSTDFESLLKASENGSQLTGGPIRCVTPPDRALLSDSTVSFQ</sequence>
<evidence type="ECO:0000313" key="3">
    <source>
        <dbReference type="Proteomes" id="UP001148018"/>
    </source>
</evidence>
<organism evidence="2 3">
    <name type="scientific">Muraenolepis orangiensis</name>
    <name type="common">Patagonian moray cod</name>
    <dbReference type="NCBI Taxonomy" id="630683"/>
    <lineage>
        <taxon>Eukaryota</taxon>
        <taxon>Metazoa</taxon>
        <taxon>Chordata</taxon>
        <taxon>Craniata</taxon>
        <taxon>Vertebrata</taxon>
        <taxon>Euteleostomi</taxon>
        <taxon>Actinopterygii</taxon>
        <taxon>Neopterygii</taxon>
        <taxon>Teleostei</taxon>
        <taxon>Neoteleostei</taxon>
        <taxon>Acanthomorphata</taxon>
        <taxon>Zeiogadaria</taxon>
        <taxon>Gadariae</taxon>
        <taxon>Gadiformes</taxon>
        <taxon>Muraenolepidoidei</taxon>
        <taxon>Muraenolepididae</taxon>
        <taxon>Muraenolepis</taxon>
    </lineage>
</organism>
<comment type="caution">
    <text evidence="2">The sequence shown here is derived from an EMBL/GenBank/DDBJ whole genome shotgun (WGS) entry which is preliminary data.</text>
</comment>
<dbReference type="AlphaFoldDB" id="A0A9Q0EZ71"/>
<keyword evidence="3" id="KW-1185">Reference proteome</keyword>
<gene>
    <name evidence="2" type="ORF">NHX12_018410</name>
</gene>
<protein>
    <submittedName>
        <fullName evidence="2">Uncharacterized protein</fullName>
    </submittedName>
</protein>
<dbReference type="Proteomes" id="UP001148018">
    <property type="component" value="Unassembled WGS sequence"/>
</dbReference>
<accession>A0A9Q0EZ71</accession>
<feature type="region of interest" description="Disordered" evidence="1">
    <location>
        <begin position="1"/>
        <end position="26"/>
    </location>
</feature>
<proteinExistence type="predicted"/>
<dbReference type="OrthoDB" id="68076at2759"/>
<name>A0A9Q0EZ71_9TELE</name>